<dbReference type="AlphaFoldDB" id="A0A6A6W4N1"/>
<name>A0A6A6W4N1_9PEZI</name>
<dbReference type="OrthoDB" id="5230585at2759"/>
<proteinExistence type="predicted"/>
<sequence>MHLLSVSEIHFISPASRQRQMEQTNILKQPPHPYLIKWKEFEAKQPLFPLELIKRITKLVELDKGNCHVMNELIRQWYKEIANDYIEENQKINPYFGPPSNLMHPDNSYSNDKYNAWPCTAETLDSYRAWVDSSILPDLGTVAESVSAQHQIKFASLGELGDSEWLEENPWGYRQPVYNMGCNLRNTLPDEEKVQEITVNYKTLSEGSEDASKALLDKVIAVSDRHPITKIVAFGLGPLDSLPSTEFAFNEKKACVYQHEFVISLQEKLTSKYDSPVQLVLQDTSYTPAAKKVLESRNESKAPFVTYHEGLIHIDDATLVFWHSLDGALPMPQVLTGLPLPAAIICEDLERYKLLKEELERQGSPHGRYIMPSMQPSPRSEKMFNKYDRYEVDYKLDSDRLGEILVPGHKRRDHINTIDLFVRSVREDVNPVYVVAN</sequence>
<reference evidence="2" key="1">
    <citation type="journal article" date="2020" name="Stud. Mycol.">
        <title>101 Dothideomycetes genomes: a test case for predicting lifestyles and emergence of pathogens.</title>
        <authorList>
            <person name="Haridas S."/>
            <person name="Albert R."/>
            <person name="Binder M."/>
            <person name="Bloem J."/>
            <person name="Labutti K."/>
            <person name="Salamov A."/>
            <person name="Andreopoulos B."/>
            <person name="Baker S."/>
            <person name="Barry K."/>
            <person name="Bills G."/>
            <person name="Bluhm B."/>
            <person name="Cannon C."/>
            <person name="Castanera R."/>
            <person name="Culley D."/>
            <person name="Daum C."/>
            <person name="Ezra D."/>
            <person name="Gonzalez J."/>
            <person name="Henrissat B."/>
            <person name="Kuo A."/>
            <person name="Liang C."/>
            <person name="Lipzen A."/>
            <person name="Lutzoni F."/>
            <person name="Magnuson J."/>
            <person name="Mondo S."/>
            <person name="Nolan M."/>
            <person name="Ohm R."/>
            <person name="Pangilinan J."/>
            <person name="Park H.-J."/>
            <person name="Ramirez L."/>
            <person name="Alfaro M."/>
            <person name="Sun H."/>
            <person name="Tritt A."/>
            <person name="Yoshinaga Y."/>
            <person name="Zwiers L.-H."/>
            <person name="Turgeon B."/>
            <person name="Goodwin S."/>
            <person name="Spatafora J."/>
            <person name="Crous P."/>
            <person name="Grigoriev I."/>
        </authorList>
    </citation>
    <scope>NUCLEOTIDE SEQUENCE</scope>
    <source>
        <strain evidence="2">CBS 121739</strain>
    </source>
</reference>
<feature type="domain" description="SRR1-like" evidence="1">
    <location>
        <begin position="223"/>
        <end position="375"/>
    </location>
</feature>
<feature type="non-terminal residue" evidence="2">
    <location>
        <position position="1"/>
    </location>
</feature>
<dbReference type="InterPro" id="IPR012942">
    <property type="entry name" value="SRR1-like"/>
</dbReference>
<evidence type="ECO:0000313" key="3">
    <source>
        <dbReference type="Proteomes" id="UP000799437"/>
    </source>
</evidence>
<dbReference type="Pfam" id="PF07985">
    <property type="entry name" value="SRR1"/>
    <property type="match status" value="1"/>
</dbReference>
<evidence type="ECO:0000313" key="2">
    <source>
        <dbReference type="EMBL" id="KAF2756916.1"/>
    </source>
</evidence>
<protein>
    <recommendedName>
        <fullName evidence="1">SRR1-like domain-containing protein</fullName>
    </recommendedName>
</protein>
<keyword evidence="3" id="KW-1185">Reference proteome</keyword>
<evidence type="ECO:0000259" key="1">
    <source>
        <dbReference type="Pfam" id="PF07985"/>
    </source>
</evidence>
<dbReference type="GeneID" id="54489729"/>
<dbReference type="PANTHER" id="PTHR42080:SF1">
    <property type="entry name" value="SRR1-LIKE DOMAIN-CONTAINING PROTEIN"/>
    <property type="match status" value="1"/>
</dbReference>
<dbReference type="PANTHER" id="PTHR42080">
    <property type="entry name" value="SRR1 DOMAIN-CONTAINING PROTEIN"/>
    <property type="match status" value="1"/>
</dbReference>
<gene>
    <name evidence="2" type="ORF">EJ05DRAFT_517267</name>
</gene>
<accession>A0A6A6W4N1</accession>
<dbReference type="EMBL" id="ML996574">
    <property type="protein sequence ID" value="KAF2756916.1"/>
    <property type="molecule type" value="Genomic_DNA"/>
</dbReference>
<dbReference type="Proteomes" id="UP000799437">
    <property type="component" value="Unassembled WGS sequence"/>
</dbReference>
<organism evidence="2 3">
    <name type="scientific">Pseudovirgaria hyperparasitica</name>
    <dbReference type="NCBI Taxonomy" id="470096"/>
    <lineage>
        <taxon>Eukaryota</taxon>
        <taxon>Fungi</taxon>
        <taxon>Dikarya</taxon>
        <taxon>Ascomycota</taxon>
        <taxon>Pezizomycotina</taxon>
        <taxon>Dothideomycetes</taxon>
        <taxon>Dothideomycetes incertae sedis</taxon>
        <taxon>Acrospermales</taxon>
        <taxon>Acrospermaceae</taxon>
        <taxon>Pseudovirgaria</taxon>
    </lineage>
</organism>
<dbReference type="RefSeq" id="XP_033599367.1">
    <property type="nucleotide sequence ID" value="XM_033748675.1"/>
</dbReference>